<dbReference type="EMBL" id="CP141881">
    <property type="protein sequence ID" value="WRT63672.1"/>
    <property type="molecule type" value="Genomic_DNA"/>
</dbReference>
<accession>A0ABZ1CTT3</accession>
<keyword evidence="1" id="KW-0378">Hydrolase</keyword>
<reference evidence="3 4" key="1">
    <citation type="submission" date="2024-01" db="EMBL/GenBank/DDBJ databases">
        <title>Comparative genomics of Cryptococcus and Kwoniella reveals pathogenesis evolution and contrasting modes of karyotype evolution via chromosome fusion or intercentromeric recombination.</title>
        <authorList>
            <person name="Coelho M.A."/>
            <person name="David-Palma M."/>
            <person name="Shea T."/>
            <person name="Bowers K."/>
            <person name="McGinley-Smith S."/>
            <person name="Mohammad A.W."/>
            <person name="Gnirke A."/>
            <person name="Yurkov A.M."/>
            <person name="Nowrousian M."/>
            <person name="Sun S."/>
            <person name="Cuomo C.A."/>
            <person name="Heitman J."/>
        </authorList>
    </citation>
    <scope>NUCLEOTIDE SEQUENCE [LARGE SCALE GENOMIC DNA]</scope>
    <source>
        <strain evidence="3">CBS 11374</strain>
    </source>
</reference>
<dbReference type="SUPFAM" id="SSF53254">
    <property type="entry name" value="Phosphoglycerate mutase-like"/>
    <property type="match status" value="1"/>
</dbReference>
<dbReference type="Pfam" id="PF00328">
    <property type="entry name" value="His_Phos_2"/>
    <property type="match status" value="1"/>
</dbReference>
<dbReference type="RefSeq" id="XP_062788412.1">
    <property type="nucleotide sequence ID" value="XM_062932361.1"/>
</dbReference>
<name>A0ABZ1CTT3_9TREE</name>
<dbReference type="Gene3D" id="3.40.50.1240">
    <property type="entry name" value="Phosphoglycerate mutase-like"/>
    <property type="match status" value="1"/>
</dbReference>
<proteinExistence type="predicted"/>
<evidence type="ECO:0000313" key="3">
    <source>
        <dbReference type="EMBL" id="WRT63672.1"/>
    </source>
</evidence>
<protein>
    <recommendedName>
        <fullName evidence="5">Phytase</fullName>
    </recommendedName>
</protein>
<dbReference type="InterPro" id="IPR029033">
    <property type="entry name" value="His_PPase_superfam"/>
</dbReference>
<evidence type="ECO:0008006" key="5">
    <source>
        <dbReference type="Google" id="ProtNLM"/>
    </source>
</evidence>
<organism evidence="3 4">
    <name type="scientific">Kwoniella shivajii</name>
    <dbReference type="NCBI Taxonomy" id="564305"/>
    <lineage>
        <taxon>Eukaryota</taxon>
        <taxon>Fungi</taxon>
        <taxon>Dikarya</taxon>
        <taxon>Basidiomycota</taxon>
        <taxon>Agaricomycotina</taxon>
        <taxon>Tremellomycetes</taxon>
        <taxon>Tremellales</taxon>
        <taxon>Cryptococcaceae</taxon>
        <taxon>Kwoniella</taxon>
    </lineage>
</organism>
<keyword evidence="2" id="KW-0812">Transmembrane</keyword>
<keyword evidence="2" id="KW-1133">Transmembrane helix</keyword>
<feature type="transmembrane region" description="Helical" evidence="2">
    <location>
        <begin position="42"/>
        <end position="62"/>
    </location>
</feature>
<evidence type="ECO:0000313" key="4">
    <source>
        <dbReference type="Proteomes" id="UP001329825"/>
    </source>
</evidence>
<keyword evidence="4" id="KW-1185">Reference proteome</keyword>
<dbReference type="GeneID" id="87952726"/>
<dbReference type="InterPro" id="IPR000560">
    <property type="entry name" value="His_Pase_clade-2"/>
</dbReference>
<gene>
    <name evidence="3" type="ORF">IL334_000595</name>
</gene>
<evidence type="ECO:0000256" key="1">
    <source>
        <dbReference type="ARBA" id="ARBA00022801"/>
    </source>
</evidence>
<sequence>MFTSSGSNPPTDRTPLLRPIFTAAQSTFLPRHRHRRHQKHRVPVFSIVFTLSALICVAFLAWDVSSFGYCYVTPLCRALSGSKGLEQLWWRNQGPCAPFRSQGLGGGKRGLPKGCEISQVTILHRHAARYPTAAAGECILSALKKLDDREVKIPSRHPEYAFLAKTDLKLRDWKFDGLMDQGRKQSWMSGRQLKQMYSQFIGKAEGVFTRSSGGGRVVETSGYWLEGFRGDKFQLKEKSKLPKTDVEIPEGEDYNNTLSVHSCPAFQNLAPKLSKLKFEDLTPLLEPTLNRLNTILKPHPRLEMDDLVCLGDMCGYDSQSKGEDWTGWSKWCGIFTKNEWEIIGHGKDLKRWYDLGEQSRYGPTMGAGYVNELLARLTDSEVIDSTTVNQTLDSDENKFPRGGKRFFVDFGHDNEILEALSAIGLMLQHRPLPTTFVPPKRTYILSRIIPFGARIAFERVSCQTGNWEPDPEAGDEYIDNPDRDSDGKRDYIRILVNDKIETASHVSCEFSGLANFGLCELDAFVESQQFSKQDVDWSICYEDDVQGQSLQTA</sequence>
<dbReference type="Proteomes" id="UP001329825">
    <property type="component" value="Chromosome 1"/>
</dbReference>
<dbReference type="PANTHER" id="PTHR20963:SF24">
    <property type="entry name" value="3-PHYTASE B"/>
    <property type="match status" value="1"/>
</dbReference>
<keyword evidence="2" id="KW-0472">Membrane</keyword>
<dbReference type="CDD" id="cd07061">
    <property type="entry name" value="HP_HAP_like"/>
    <property type="match status" value="1"/>
</dbReference>
<evidence type="ECO:0000256" key="2">
    <source>
        <dbReference type="SAM" id="Phobius"/>
    </source>
</evidence>
<dbReference type="PANTHER" id="PTHR20963">
    <property type="entry name" value="MULTIPLE INOSITOL POLYPHOSPHATE PHOSPHATASE-RELATED"/>
    <property type="match status" value="1"/>
</dbReference>